<keyword evidence="1" id="KW-0175">Coiled coil</keyword>
<evidence type="ECO:0000256" key="2">
    <source>
        <dbReference type="SAM" id="MobiDB-lite"/>
    </source>
</evidence>
<dbReference type="Proteomes" id="UP000053424">
    <property type="component" value="Unassembled WGS sequence"/>
</dbReference>
<feature type="region of interest" description="Disordered" evidence="2">
    <location>
        <begin position="136"/>
        <end position="163"/>
    </location>
</feature>
<dbReference type="AlphaFoldDB" id="A0A0C2Y1T4"/>
<organism evidence="3 4">
    <name type="scientific">Hebeloma cylindrosporum</name>
    <dbReference type="NCBI Taxonomy" id="76867"/>
    <lineage>
        <taxon>Eukaryota</taxon>
        <taxon>Fungi</taxon>
        <taxon>Dikarya</taxon>
        <taxon>Basidiomycota</taxon>
        <taxon>Agaricomycotina</taxon>
        <taxon>Agaricomycetes</taxon>
        <taxon>Agaricomycetidae</taxon>
        <taxon>Agaricales</taxon>
        <taxon>Agaricineae</taxon>
        <taxon>Hymenogastraceae</taxon>
        <taxon>Hebeloma</taxon>
    </lineage>
</organism>
<evidence type="ECO:0000256" key="1">
    <source>
        <dbReference type="SAM" id="Coils"/>
    </source>
</evidence>
<dbReference type="HOGENOM" id="CLU_1496395_0_0_1"/>
<sequence>MTFNTTPDESKRWTSWLTLKRFRSQADIANSECRRCASNPSSIPFDKKTTTTVDIPVRPPSPTSAPTTKEEFQRAISEAQRYKDACSQAEAAADKEAQRRFKYYQEMFYVEKTLQRKSAEARRTLEDLTRRAKDVGFRIETVSPQTHSPESEDSDSLCDERLSEDSIDGFMSRLGVGGRF</sequence>
<feature type="coiled-coil region" evidence="1">
    <location>
        <begin position="79"/>
        <end position="131"/>
    </location>
</feature>
<reference evidence="3 4" key="1">
    <citation type="submission" date="2014-04" db="EMBL/GenBank/DDBJ databases">
        <authorList>
            <consortium name="DOE Joint Genome Institute"/>
            <person name="Kuo A."/>
            <person name="Gay G."/>
            <person name="Dore J."/>
            <person name="Kohler A."/>
            <person name="Nagy L.G."/>
            <person name="Floudas D."/>
            <person name="Copeland A."/>
            <person name="Barry K.W."/>
            <person name="Cichocki N."/>
            <person name="Veneault-Fourrey C."/>
            <person name="LaButti K."/>
            <person name="Lindquist E.A."/>
            <person name="Lipzen A."/>
            <person name="Lundell T."/>
            <person name="Morin E."/>
            <person name="Murat C."/>
            <person name="Sun H."/>
            <person name="Tunlid A."/>
            <person name="Henrissat B."/>
            <person name="Grigoriev I.V."/>
            <person name="Hibbett D.S."/>
            <person name="Martin F."/>
            <person name="Nordberg H.P."/>
            <person name="Cantor M.N."/>
            <person name="Hua S.X."/>
        </authorList>
    </citation>
    <scope>NUCLEOTIDE SEQUENCE [LARGE SCALE GENOMIC DNA]</scope>
    <source>
        <strain evidence="4">h7</strain>
    </source>
</reference>
<evidence type="ECO:0000313" key="3">
    <source>
        <dbReference type="EMBL" id="KIM43813.1"/>
    </source>
</evidence>
<keyword evidence="4" id="KW-1185">Reference proteome</keyword>
<accession>A0A0C2Y1T4</accession>
<reference evidence="4" key="2">
    <citation type="submission" date="2015-01" db="EMBL/GenBank/DDBJ databases">
        <title>Evolutionary Origins and Diversification of the Mycorrhizal Mutualists.</title>
        <authorList>
            <consortium name="DOE Joint Genome Institute"/>
            <consortium name="Mycorrhizal Genomics Consortium"/>
            <person name="Kohler A."/>
            <person name="Kuo A."/>
            <person name="Nagy L.G."/>
            <person name="Floudas D."/>
            <person name="Copeland A."/>
            <person name="Barry K.W."/>
            <person name="Cichocki N."/>
            <person name="Veneault-Fourrey C."/>
            <person name="LaButti K."/>
            <person name="Lindquist E.A."/>
            <person name="Lipzen A."/>
            <person name="Lundell T."/>
            <person name="Morin E."/>
            <person name="Murat C."/>
            <person name="Riley R."/>
            <person name="Ohm R."/>
            <person name="Sun H."/>
            <person name="Tunlid A."/>
            <person name="Henrissat B."/>
            <person name="Grigoriev I.V."/>
            <person name="Hibbett D.S."/>
            <person name="Martin F."/>
        </authorList>
    </citation>
    <scope>NUCLEOTIDE SEQUENCE [LARGE SCALE GENOMIC DNA]</scope>
    <source>
        <strain evidence="4">h7</strain>
    </source>
</reference>
<dbReference type="EMBL" id="KN831775">
    <property type="protein sequence ID" value="KIM43813.1"/>
    <property type="molecule type" value="Genomic_DNA"/>
</dbReference>
<dbReference type="OrthoDB" id="10612128at2759"/>
<feature type="region of interest" description="Disordered" evidence="2">
    <location>
        <begin position="39"/>
        <end position="69"/>
    </location>
</feature>
<protein>
    <submittedName>
        <fullName evidence="3">Uncharacterized protein</fullName>
    </submittedName>
</protein>
<evidence type="ECO:0000313" key="4">
    <source>
        <dbReference type="Proteomes" id="UP000053424"/>
    </source>
</evidence>
<name>A0A0C2Y1T4_HEBCY</name>
<gene>
    <name evidence="3" type="ORF">M413DRAFT_9723</name>
</gene>
<proteinExistence type="predicted"/>